<comment type="caution">
    <text evidence="3">The sequence shown here is derived from an EMBL/GenBank/DDBJ whole genome shotgun (WGS) entry which is preliminary data.</text>
</comment>
<organism evidence="3 4">
    <name type="scientific">Thalassolituus maritimus</name>
    <dbReference type="NCBI Taxonomy" id="484498"/>
    <lineage>
        <taxon>Bacteria</taxon>
        <taxon>Pseudomonadati</taxon>
        <taxon>Pseudomonadota</taxon>
        <taxon>Gammaproteobacteria</taxon>
        <taxon>Oceanospirillales</taxon>
        <taxon>Oceanospirillaceae</taxon>
        <taxon>Thalassolituus</taxon>
    </lineage>
</organism>
<reference evidence="3 4" key="1">
    <citation type="submission" date="2024-04" db="EMBL/GenBank/DDBJ databases">
        <title>Draft genome sequence of Thalassolituus maritimus NBRC 116585.</title>
        <authorList>
            <person name="Miyakawa T."/>
            <person name="Kusuya Y."/>
            <person name="Miura T."/>
        </authorList>
    </citation>
    <scope>NUCLEOTIDE SEQUENCE [LARGE SCALE GENOMIC DNA]</scope>
    <source>
        <strain evidence="3 4">5NW40-0001</strain>
    </source>
</reference>
<evidence type="ECO:0000256" key="2">
    <source>
        <dbReference type="SAM" id="Phobius"/>
    </source>
</evidence>
<feature type="region of interest" description="Disordered" evidence="1">
    <location>
        <begin position="190"/>
        <end position="229"/>
    </location>
</feature>
<keyword evidence="2" id="KW-0812">Transmembrane</keyword>
<dbReference type="PANTHER" id="PTHR31876">
    <property type="entry name" value="COV-LIKE PROTEIN 1"/>
    <property type="match status" value="1"/>
</dbReference>
<evidence type="ECO:0000256" key="1">
    <source>
        <dbReference type="SAM" id="MobiDB-lite"/>
    </source>
</evidence>
<feature type="transmembrane region" description="Helical" evidence="2">
    <location>
        <begin position="50"/>
        <end position="70"/>
    </location>
</feature>
<accession>A0ABP9ZVR1</accession>
<keyword evidence="4" id="KW-1185">Reference proteome</keyword>
<sequence>MKRLLLRPFIKGSMVLLPLLVTVWLVWSVLSSMNDLGVRALELLHPELVLFPGMGVVVMLITLLAVGLAFQLNPINWVYEYVEDAFLRLPLVKTLYGAVKDFAAMFDGDKPKAQQVVLVDMPDIGKLVGFVTADHVPEQVAESAHEETLYAVYLPMSYMVGGYTLFLPRERLTFVDWSVEDAMRFAVTAGISQSQPRHRHHDDHDESQPSDAPISDAPVTKDNPQARGA</sequence>
<keyword evidence="2" id="KW-0472">Membrane</keyword>
<protein>
    <submittedName>
        <fullName evidence="3">DUF502 domain-containing protein</fullName>
    </submittedName>
</protein>
<dbReference type="RefSeq" id="WP_353293169.1">
    <property type="nucleotide sequence ID" value="NZ_BAABWH010000001.1"/>
</dbReference>
<keyword evidence="2" id="KW-1133">Transmembrane helix</keyword>
<evidence type="ECO:0000313" key="3">
    <source>
        <dbReference type="EMBL" id="GAA6144234.1"/>
    </source>
</evidence>
<name>A0ABP9ZVR1_9GAMM</name>
<dbReference type="Pfam" id="PF04367">
    <property type="entry name" value="DUF502"/>
    <property type="match status" value="1"/>
</dbReference>
<gene>
    <name evidence="3" type="ORF">NBRC116585_03510</name>
</gene>
<dbReference type="PANTHER" id="PTHR31876:SF26">
    <property type="entry name" value="PROTEIN LIKE COV 2"/>
    <property type="match status" value="1"/>
</dbReference>
<feature type="transmembrane region" description="Helical" evidence="2">
    <location>
        <begin position="12"/>
        <end position="30"/>
    </location>
</feature>
<proteinExistence type="predicted"/>
<dbReference type="InterPro" id="IPR007462">
    <property type="entry name" value="COV1-like"/>
</dbReference>
<dbReference type="Proteomes" id="UP001481413">
    <property type="component" value="Unassembled WGS sequence"/>
</dbReference>
<evidence type="ECO:0000313" key="4">
    <source>
        <dbReference type="Proteomes" id="UP001481413"/>
    </source>
</evidence>
<dbReference type="EMBL" id="BAABWH010000001">
    <property type="protein sequence ID" value="GAA6144234.1"/>
    <property type="molecule type" value="Genomic_DNA"/>
</dbReference>